<dbReference type="InterPro" id="IPR013785">
    <property type="entry name" value="Aldolase_TIM"/>
</dbReference>
<dbReference type="Pfam" id="PF04055">
    <property type="entry name" value="Radical_SAM"/>
    <property type="match status" value="1"/>
</dbReference>
<feature type="domain" description="Radical SAM core" evidence="5">
    <location>
        <begin position="9"/>
        <end position="223"/>
    </location>
</feature>
<keyword evidence="7" id="KW-1185">Reference proteome</keyword>
<keyword evidence="3" id="KW-0408">Iron</keyword>
<gene>
    <name evidence="6" type="ORF">FHX81_5238</name>
</gene>
<dbReference type="AlphaFoldDB" id="A0A543JIZ4"/>
<dbReference type="SFLD" id="SFLDS00029">
    <property type="entry name" value="Radical_SAM"/>
    <property type="match status" value="1"/>
</dbReference>
<dbReference type="OrthoDB" id="9782387at2"/>
<sequence length="292" mass="32324">MTGHTSTGDGLPTRVSFNFLDRCNLACRFCYLPFDGRASAYDTWLDVVGRLVELGAESITFGGGDPFRYRRFPELLGHVRAELPQITFVQVDTNALGWAERSLADIAATVDLVGLPVDGSTDAVHTRMRDRAGHLDRVLHVVERLQGQVPIKINTVVSRVNAGDLVQLGRLLSRYRIAIWSLYEFWPVGPIAVRNKPGFQLGADEFAAAVDRVVSSCPDLPVEVNAAAARSKSYFFTSQTGRAYAVDGADPNAYVELGSVHDEDIVRKWLDHADPTSNAHRVRERRRRSTPC</sequence>
<evidence type="ECO:0000259" key="5">
    <source>
        <dbReference type="PROSITE" id="PS51918"/>
    </source>
</evidence>
<comment type="caution">
    <text evidence="6">The sequence shown here is derived from an EMBL/GenBank/DDBJ whole genome shotgun (WGS) entry which is preliminary data.</text>
</comment>
<keyword evidence="4" id="KW-0411">Iron-sulfur</keyword>
<keyword evidence="2" id="KW-0479">Metal-binding</keyword>
<evidence type="ECO:0000313" key="6">
    <source>
        <dbReference type="EMBL" id="TQM82827.1"/>
    </source>
</evidence>
<evidence type="ECO:0000256" key="4">
    <source>
        <dbReference type="ARBA" id="ARBA00023014"/>
    </source>
</evidence>
<evidence type="ECO:0000256" key="3">
    <source>
        <dbReference type="ARBA" id="ARBA00023004"/>
    </source>
</evidence>
<dbReference type="Proteomes" id="UP000316628">
    <property type="component" value="Unassembled WGS sequence"/>
</dbReference>
<dbReference type="GO" id="GO:0003824">
    <property type="term" value="F:catalytic activity"/>
    <property type="evidence" value="ECO:0007669"/>
    <property type="project" value="InterPro"/>
</dbReference>
<dbReference type="PROSITE" id="PS51918">
    <property type="entry name" value="RADICAL_SAM"/>
    <property type="match status" value="1"/>
</dbReference>
<dbReference type="CDD" id="cd01335">
    <property type="entry name" value="Radical_SAM"/>
    <property type="match status" value="1"/>
</dbReference>
<keyword evidence="1" id="KW-0949">S-adenosyl-L-methionine</keyword>
<dbReference type="SFLD" id="SFLDG01067">
    <property type="entry name" value="SPASM/twitch_domain_containing"/>
    <property type="match status" value="1"/>
</dbReference>
<name>A0A543JIZ4_9PSEU</name>
<evidence type="ECO:0000313" key="7">
    <source>
        <dbReference type="Proteomes" id="UP000316628"/>
    </source>
</evidence>
<dbReference type="PANTHER" id="PTHR11228:SF7">
    <property type="entry name" value="PQQA PEPTIDE CYCLASE"/>
    <property type="match status" value="1"/>
</dbReference>
<dbReference type="SUPFAM" id="SSF102114">
    <property type="entry name" value="Radical SAM enzymes"/>
    <property type="match status" value="1"/>
</dbReference>
<dbReference type="GO" id="GO:0051536">
    <property type="term" value="F:iron-sulfur cluster binding"/>
    <property type="evidence" value="ECO:0007669"/>
    <property type="project" value="UniProtKB-KW"/>
</dbReference>
<dbReference type="InterPro" id="IPR050377">
    <property type="entry name" value="Radical_SAM_PqqE_MftC-like"/>
</dbReference>
<evidence type="ECO:0000256" key="2">
    <source>
        <dbReference type="ARBA" id="ARBA00022723"/>
    </source>
</evidence>
<organism evidence="6 7">
    <name type="scientific">Saccharothrix saharensis</name>
    <dbReference type="NCBI Taxonomy" id="571190"/>
    <lineage>
        <taxon>Bacteria</taxon>
        <taxon>Bacillati</taxon>
        <taxon>Actinomycetota</taxon>
        <taxon>Actinomycetes</taxon>
        <taxon>Pseudonocardiales</taxon>
        <taxon>Pseudonocardiaceae</taxon>
        <taxon>Saccharothrix</taxon>
    </lineage>
</organism>
<dbReference type="GO" id="GO:0046872">
    <property type="term" value="F:metal ion binding"/>
    <property type="evidence" value="ECO:0007669"/>
    <property type="project" value="UniProtKB-KW"/>
</dbReference>
<accession>A0A543JIZ4</accession>
<protein>
    <submittedName>
        <fullName evidence="6">Radical SAM family protein</fullName>
    </submittedName>
</protein>
<dbReference type="PANTHER" id="PTHR11228">
    <property type="entry name" value="RADICAL SAM DOMAIN PROTEIN"/>
    <property type="match status" value="1"/>
</dbReference>
<dbReference type="SMART" id="SM00729">
    <property type="entry name" value="Elp3"/>
    <property type="match status" value="1"/>
</dbReference>
<dbReference type="Gene3D" id="3.20.20.70">
    <property type="entry name" value="Aldolase class I"/>
    <property type="match status" value="1"/>
</dbReference>
<dbReference type="InterPro" id="IPR006638">
    <property type="entry name" value="Elp3/MiaA/NifB-like_rSAM"/>
</dbReference>
<dbReference type="InterPro" id="IPR058240">
    <property type="entry name" value="rSAM_sf"/>
</dbReference>
<reference evidence="6 7" key="1">
    <citation type="submission" date="2019-06" db="EMBL/GenBank/DDBJ databases">
        <title>Sequencing the genomes of 1000 actinobacteria strains.</title>
        <authorList>
            <person name="Klenk H.-P."/>
        </authorList>
    </citation>
    <scope>NUCLEOTIDE SEQUENCE [LARGE SCALE GENOMIC DNA]</scope>
    <source>
        <strain evidence="6 7">DSM 45456</strain>
    </source>
</reference>
<dbReference type="EMBL" id="VFPP01000001">
    <property type="protein sequence ID" value="TQM82827.1"/>
    <property type="molecule type" value="Genomic_DNA"/>
</dbReference>
<evidence type="ECO:0000256" key="1">
    <source>
        <dbReference type="ARBA" id="ARBA00022691"/>
    </source>
</evidence>
<dbReference type="InterPro" id="IPR007197">
    <property type="entry name" value="rSAM"/>
</dbReference>
<proteinExistence type="predicted"/>